<evidence type="ECO:0000313" key="2">
    <source>
        <dbReference type="EnsemblPlants" id="KEH15339"/>
    </source>
</evidence>
<accession>A0A072TCS5</accession>
<gene>
    <name evidence="1" type="ORF">MTR_1325s0020</name>
</gene>
<proteinExistence type="predicted"/>
<dbReference type="HOGENOM" id="CLU_2174799_0_0_1"/>
<evidence type="ECO:0000313" key="1">
    <source>
        <dbReference type="EMBL" id="KEH15339.1"/>
    </source>
</evidence>
<protein>
    <submittedName>
        <fullName evidence="1 2">Uncharacterized protein</fullName>
    </submittedName>
</protein>
<dbReference type="EnsemblPlants" id="KEH15339">
    <property type="protein sequence ID" value="KEH15339"/>
    <property type="gene ID" value="MTR_1325s0020"/>
</dbReference>
<dbReference type="EMBL" id="KL404049">
    <property type="protein sequence ID" value="KEH15339.1"/>
    <property type="molecule type" value="Genomic_DNA"/>
</dbReference>
<reference evidence="1 3" key="2">
    <citation type="journal article" date="2014" name="BMC Genomics">
        <title>An improved genome release (version Mt4.0) for the model legume Medicago truncatula.</title>
        <authorList>
            <person name="Tang H."/>
            <person name="Krishnakumar V."/>
            <person name="Bidwell S."/>
            <person name="Rosen B."/>
            <person name="Chan A."/>
            <person name="Zhou S."/>
            <person name="Gentzbittel L."/>
            <person name="Childs K.L."/>
            <person name="Yandell M."/>
            <person name="Gundlach H."/>
            <person name="Mayer K.F."/>
            <person name="Schwartz D.C."/>
            <person name="Town C.D."/>
        </authorList>
    </citation>
    <scope>GENOME REANNOTATION</scope>
    <source>
        <strain evidence="1">A17</strain>
        <strain evidence="2 3">cv. Jemalong A17</strain>
    </source>
</reference>
<reference evidence="2" key="3">
    <citation type="submission" date="2015-06" db="UniProtKB">
        <authorList>
            <consortium name="EnsemblPlants"/>
        </authorList>
    </citation>
    <scope>IDENTIFICATION</scope>
    <source>
        <strain evidence="2">cv. Jemalong A17</strain>
    </source>
</reference>
<evidence type="ECO:0000313" key="3">
    <source>
        <dbReference type="Proteomes" id="UP000002051"/>
    </source>
</evidence>
<keyword evidence="3" id="KW-1185">Reference proteome</keyword>
<reference evidence="1 3" key="1">
    <citation type="journal article" date="2011" name="Nature">
        <title>The Medicago genome provides insight into the evolution of rhizobial symbioses.</title>
        <authorList>
            <person name="Young N.D."/>
            <person name="Debelle F."/>
            <person name="Oldroyd G.E."/>
            <person name="Geurts R."/>
            <person name="Cannon S.B."/>
            <person name="Udvardi M.K."/>
            <person name="Benedito V.A."/>
            <person name="Mayer K.F."/>
            <person name="Gouzy J."/>
            <person name="Schoof H."/>
            <person name="Van de Peer Y."/>
            <person name="Proost S."/>
            <person name="Cook D.R."/>
            <person name="Meyers B.C."/>
            <person name="Spannagl M."/>
            <person name="Cheung F."/>
            <person name="De Mita S."/>
            <person name="Krishnakumar V."/>
            <person name="Gundlach H."/>
            <person name="Zhou S."/>
            <person name="Mudge J."/>
            <person name="Bharti A.K."/>
            <person name="Murray J.D."/>
            <person name="Naoumkina M.A."/>
            <person name="Rosen B."/>
            <person name="Silverstein K.A."/>
            <person name="Tang H."/>
            <person name="Rombauts S."/>
            <person name="Zhao P.X."/>
            <person name="Zhou P."/>
            <person name="Barbe V."/>
            <person name="Bardou P."/>
            <person name="Bechner M."/>
            <person name="Bellec A."/>
            <person name="Berger A."/>
            <person name="Berges H."/>
            <person name="Bidwell S."/>
            <person name="Bisseling T."/>
            <person name="Choisne N."/>
            <person name="Couloux A."/>
            <person name="Denny R."/>
            <person name="Deshpande S."/>
            <person name="Dai X."/>
            <person name="Doyle J.J."/>
            <person name="Dudez A.M."/>
            <person name="Farmer A.D."/>
            <person name="Fouteau S."/>
            <person name="Franken C."/>
            <person name="Gibelin C."/>
            <person name="Gish J."/>
            <person name="Goldstein S."/>
            <person name="Gonzalez A.J."/>
            <person name="Green P.J."/>
            <person name="Hallab A."/>
            <person name="Hartog M."/>
            <person name="Hua A."/>
            <person name="Humphray S.J."/>
            <person name="Jeong D.H."/>
            <person name="Jing Y."/>
            <person name="Jocker A."/>
            <person name="Kenton S.M."/>
            <person name="Kim D.J."/>
            <person name="Klee K."/>
            <person name="Lai H."/>
            <person name="Lang C."/>
            <person name="Lin S."/>
            <person name="Macmil S.L."/>
            <person name="Magdelenat G."/>
            <person name="Matthews L."/>
            <person name="McCorrison J."/>
            <person name="Monaghan E.L."/>
            <person name="Mun J.H."/>
            <person name="Najar F.Z."/>
            <person name="Nicholson C."/>
            <person name="Noirot C."/>
            <person name="O'Bleness M."/>
            <person name="Paule C.R."/>
            <person name="Poulain J."/>
            <person name="Prion F."/>
            <person name="Qin B."/>
            <person name="Qu C."/>
            <person name="Retzel E.F."/>
            <person name="Riddle C."/>
            <person name="Sallet E."/>
            <person name="Samain S."/>
            <person name="Samson N."/>
            <person name="Sanders I."/>
            <person name="Saurat O."/>
            <person name="Scarpelli C."/>
            <person name="Schiex T."/>
            <person name="Segurens B."/>
            <person name="Severin A.J."/>
            <person name="Sherrier D.J."/>
            <person name="Shi R."/>
            <person name="Sims S."/>
            <person name="Singer S.R."/>
            <person name="Sinharoy S."/>
            <person name="Sterck L."/>
            <person name="Viollet A."/>
            <person name="Wang B.B."/>
            <person name="Wang K."/>
            <person name="Wang M."/>
            <person name="Wang X."/>
            <person name="Warfsmann J."/>
            <person name="Weissenbach J."/>
            <person name="White D.D."/>
            <person name="White J.D."/>
            <person name="Wiley G.B."/>
            <person name="Wincker P."/>
            <person name="Xing Y."/>
            <person name="Yang L."/>
            <person name="Yao Z."/>
            <person name="Ying F."/>
            <person name="Zhai J."/>
            <person name="Zhou L."/>
            <person name="Zuber A."/>
            <person name="Denarie J."/>
            <person name="Dixon R.A."/>
            <person name="May G.D."/>
            <person name="Schwartz D.C."/>
            <person name="Rogers J."/>
            <person name="Quetier F."/>
            <person name="Town C.D."/>
            <person name="Roe B.A."/>
        </authorList>
    </citation>
    <scope>NUCLEOTIDE SEQUENCE [LARGE SCALE GENOMIC DNA]</scope>
    <source>
        <strain evidence="1">A17</strain>
        <strain evidence="2 3">cv. Jemalong A17</strain>
    </source>
</reference>
<sequence length="110" mass="12116">MKYGDDFSTHPTVDFNLWADTFGHHKTRQTFVGCSLDLGGFVSASSAKFTGPSNILTTSEEAIKKVVDKAMSSFVQSQLMPLLEPIMSMIQSMHKAPMQGELAEDHMDAM</sequence>
<name>A0A072TCS5_MEDTR</name>
<organism evidence="1 3">
    <name type="scientific">Medicago truncatula</name>
    <name type="common">Barrel medic</name>
    <name type="synonym">Medicago tribuloides</name>
    <dbReference type="NCBI Taxonomy" id="3880"/>
    <lineage>
        <taxon>Eukaryota</taxon>
        <taxon>Viridiplantae</taxon>
        <taxon>Streptophyta</taxon>
        <taxon>Embryophyta</taxon>
        <taxon>Tracheophyta</taxon>
        <taxon>Spermatophyta</taxon>
        <taxon>Magnoliopsida</taxon>
        <taxon>eudicotyledons</taxon>
        <taxon>Gunneridae</taxon>
        <taxon>Pentapetalae</taxon>
        <taxon>rosids</taxon>
        <taxon>fabids</taxon>
        <taxon>Fabales</taxon>
        <taxon>Fabaceae</taxon>
        <taxon>Papilionoideae</taxon>
        <taxon>50 kb inversion clade</taxon>
        <taxon>NPAAA clade</taxon>
        <taxon>Hologalegina</taxon>
        <taxon>IRL clade</taxon>
        <taxon>Trifolieae</taxon>
        <taxon>Medicago</taxon>
    </lineage>
</organism>
<dbReference type="Proteomes" id="UP000002051">
    <property type="component" value="Unassembled WGS sequence"/>
</dbReference>
<dbReference type="AlphaFoldDB" id="A0A072TCS5"/>